<sequence length="250" mass="28788">MFKLIEKFEIKSHDGPGRVGKINDAATPKLFLKKDIEIAPSEGSAYNVDREIAQFNVKETLRLAKENVDKCNVAVIQGSKYIDLRIDCLKQLEKIGYNGFIIANSDELLLHPKDLSNMIVNLRKNMHPTSYLIFSFAEPSFMPLLAYMGVDGFLTDSSNYYSYLNVLLTPTKTYDLETYPIYENITREELEEKNIEALNFVIKEIQTHMKNSSLRNLVEERSLTSPQNVSTLKILDKQHKDYLLEYSQLF</sequence>
<organism evidence="3 4">
    <name type="scientific">Methanobrevibacter smithii</name>
    <dbReference type="NCBI Taxonomy" id="2173"/>
    <lineage>
        <taxon>Archaea</taxon>
        <taxon>Methanobacteriati</taxon>
        <taxon>Methanobacteriota</taxon>
        <taxon>Methanomada group</taxon>
        <taxon>Methanobacteria</taxon>
        <taxon>Methanobacteriales</taxon>
        <taxon>Methanobacteriaceae</taxon>
        <taxon>Methanobrevibacter</taxon>
    </lineage>
</organism>
<proteinExistence type="predicted"/>
<dbReference type="SUPFAM" id="SSF51713">
    <property type="entry name" value="tRNA-guanine transglycosylase"/>
    <property type="match status" value="1"/>
</dbReference>
<keyword evidence="3" id="KW-0808">Transferase</keyword>
<feature type="domain" description="tRNA-guanine(15) transglycosylase-like" evidence="2">
    <location>
        <begin position="32"/>
        <end position="178"/>
    </location>
</feature>
<gene>
    <name evidence="3" type="ORF">BK798_05965</name>
</gene>
<evidence type="ECO:0000259" key="2">
    <source>
        <dbReference type="Pfam" id="PF01702"/>
    </source>
</evidence>
<dbReference type="GO" id="GO:0002099">
    <property type="term" value="P:tRNA wobble guanine modification"/>
    <property type="evidence" value="ECO:0007669"/>
    <property type="project" value="TreeGrafter"/>
</dbReference>
<dbReference type="EMBL" id="CP017803">
    <property type="protein sequence ID" value="ATZ60000.1"/>
    <property type="molecule type" value="Genomic_DNA"/>
</dbReference>
<dbReference type="PANTHER" id="PTHR46499:SF2">
    <property type="entry name" value="ARCHAEOSINE SYNTHASE"/>
    <property type="match status" value="1"/>
</dbReference>
<dbReference type="AlphaFoldDB" id="A0A2H4U7A6"/>
<dbReference type="InterPro" id="IPR002616">
    <property type="entry name" value="tRNA_ribo_trans-like"/>
</dbReference>
<dbReference type="Pfam" id="PF01702">
    <property type="entry name" value="TGT"/>
    <property type="match status" value="1"/>
</dbReference>
<dbReference type="PANTHER" id="PTHR46499">
    <property type="entry name" value="QUEUINE TRNA-RIBOSYLTRANSFERASE"/>
    <property type="match status" value="1"/>
</dbReference>
<keyword evidence="1" id="KW-0819">tRNA processing</keyword>
<protein>
    <submittedName>
        <fullName evidence="3">Archaeosine tRNA-ribosyltransferase</fullName>
    </submittedName>
</protein>
<dbReference type="GeneID" id="35118907"/>
<dbReference type="InterPro" id="IPR050076">
    <property type="entry name" value="ArchSynthase1/Queuine_TRR"/>
</dbReference>
<name>A0A2H4U7A6_METSM</name>
<evidence type="ECO:0000313" key="3">
    <source>
        <dbReference type="EMBL" id="ATZ60000.1"/>
    </source>
</evidence>
<dbReference type="GO" id="GO:0005737">
    <property type="term" value="C:cytoplasm"/>
    <property type="evidence" value="ECO:0007669"/>
    <property type="project" value="TreeGrafter"/>
</dbReference>
<evidence type="ECO:0000256" key="1">
    <source>
        <dbReference type="ARBA" id="ARBA00022694"/>
    </source>
</evidence>
<dbReference type="Gene3D" id="3.20.20.105">
    <property type="entry name" value="Queuine tRNA-ribosyltransferase-like"/>
    <property type="match status" value="1"/>
</dbReference>
<dbReference type="InterPro" id="IPR036511">
    <property type="entry name" value="TGT-like_sf"/>
</dbReference>
<reference evidence="3 4" key="1">
    <citation type="submission" date="2016-10" db="EMBL/GenBank/DDBJ databases">
        <authorList>
            <person name="Varghese N."/>
        </authorList>
    </citation>
    <scope>NUCLEOTIDE SEQUENCE [LARGE SCALE GENOMIC DNA]</scope>
    <source>
        <strain evidence="3 4">KB11</strain>
    </source>
</reference>
<dbReference type="RefSeq" id="WP_100815581.1">
    <property type="nucleotide sequence ID" value="NZ_CP017803.1"/>
</dbReference>
<dbReference type="Proteomes" id="UP000232133">
    <property type="component" value="Chromosome"/>
</dbReference>
<accession>A0A2H4U7A6</accession>
<dbReference type="GO" id="GO:0016740">
    <property type="term" value="F:transferase activity"/>
    <property type="evidence" value="ECO:0007669"/>
    <property type="project" value="UniProtKB-KW"/>
</dbReference>
<evidence type="ECO:0000313" key="4">
    <source>
        <dbReference type="Proteomes" id="UP000232133"/>
    </source>
</evidence>